<gene>
    <name evidence="1" type="ORF">MAG551_01425</name>
</gene>
<name>A0A941W3A6_9BACT</name>
<reference evidence="1" key="1">
    <citation type="journal article" date="2021" name="ISME J.">
        <title>Fine-scale metabolic discontinuity in a stratified prokaryote microbiome of a Red Sea deep halocline.</title>
        <authorList>
            <person name="Michoud G."/>
            <person name="Ngugi D.K."/>
            <person name="Barozzi A."/>
            <person name="Merlino G."/>
            <person name="Calleja M.L."/>
            <person name="Delgado-Huertas A."/>
            <person name="Moran X.A.G."/>
            <person name="Daffonchio D."/>
        </authorList>
    </citation>
    <scope>NUCLEOTIDE SEQUENCE</scope>
    <source>
        <strain evidence="1">SuakinDeep_MAG55_1</strain>
    </source>
</reference>
<protein>
    <submittedName>
        <fullName evidence="1">Uncharacterized protein</fullName>
    </submittedName>
</protein>
<organism evidence="1 2">
    <name type="scientific">Candidatus Scalindua arabica</name>
    <dbReference type="NCBI Taxonomy" id="1127984"/>
    <lineage>
        <taxon>Bacteria</taxon>
        <taxon>Pseudomonadati</taxon>
        <taxon>Planctomycetota</taxon>
        <taxon>Candidatus Brocadiia</taxon>
        <taxon>Candidatus Brocadiales</taxon>
        <taxon>Candidatus Scalinduaceae</taxon>
        <taxon>Candidatus Scalindua</taxon>
    </lineage>
</organism>
<evidence type="ECO:0000313" key="1">
    <source>
        <dbReference type="EMBL" id="MBS1258367.1"/>
    </source>
</evidence>
<dbReference type="EMBL" id="JAANXD010000059">
    <property type="protein sequence ID" value="MBS1258367.1"/>
    <property type="molecule type" value="Genomic_DNA"/>
</dbReference>
<comment type="caution">
    <text evidence="1">The sequence shown here is derived from an EMBL/GenBank/DDBJ whole genome shotgun (WGS) entry which is preliminary data.</text>
</comment>
<evidence type="ECO:0000313" key="2">
    <source>
        <dbReference type="Proteomes" id="UP000722750"/>
    </source>
</evidence>
<sequence length="126" mass="14450">MALSIEQLESWEKEAGIHFDKLEEVDEMIHRKLVDRNLAKRMGTVADDNIQILISKLRDSLEDSDIPGVCNVLDQIKRKESDDDIKRELEKMVGDKGGDDSVIEMIKNYDGHILMLAMQVIKKLLK</sequence>
<accession>A0A941W3A6</accession>
<proteinExistence type="predicted"/>
<dbReference type="Proteomes" id="UP000722750">
    <property type="component" value="Unassembled WGS sequence"/>
</dbReference>
<dbReference type="AlphaFoldDB" id="A0A941W3A6"/>